<dbReference type="GO" id="GO:0003887">
    <property type="term" value="F:DNA-directed DNA polymerase activity"/>
    <property type="evidence" value="ECO:0007669"/>
    <property type="project" value="UniProtKB-KW"/>
</dbReference>
<keyword evidence="5" id="KW-0479">Metal-binding</keyword>
<dbReference type="GO" id="GO:0003723">
    <property type="term" value="F:RNA binding"/>
    <property type="evidence" value="ECO:0007669"/>
    <property type="project" value="UniProtKB-KW"/>
</dbReference>
<dbReference type="GO" id="GO:0006310">
    <property type="term" value="P:DNA recombination"/>
    <property type="evidence" value="ECO:0007669"/>
    <property type="project" value="UniProtKB-KW"/>
</dbReference>
<dbReference type="EMBL" id="AVOT02030896">
    <property type="protein sequence ID" value="MBW0524225.1"/>
    <property type="molecule type" value="Genomic_DNA"/>
</dbReference>
<evidence type="ECO:0000256" key="9">
    <source>
        <dbReference type="ARBA" id="ARBA00022884"/>
    </source>
</evidence>
<keyword evidence="14" id="KW-0511">Multifunctional enzyme</keyword>
<dbReference type="PROSITE" id="PS50994">
    <property type="entry name" value="INTEGRASE"/>
    <property type="match status" value="1"/>
</dbReference>
<feature type="non-terminal residue" evidence="20">
    <location>
        <position position="1"/>
    </location>
</feature>
<dbReference type="SMART" id="SM00343">
    <property type="entry name" value="ZnF_C2HC"/>
    <property type="match status" value="1"/>
</dbReference>
<keyword evidence="21" id="KW-1185">Reference proteome</keyword>
<comment type="catalytic activity">
    <reaction evidence="16">
        <text>DNA(n) + a 2'-deoxyribonucleoside 5'-triphosphate = DNA(n+1) + diphosphate</text>
        <dbReference type="Rhea" id="RHEA:22508"/>
        <dbReference type="Rhea" id="RHEA-COMP:17339"/>
        <dbReference type="Rhea" id="RHEA-COMP:17340"/>
        <dbReference type="ChEBI" id="CHEBI:33019"/>
        <dbReference type="ChEBI" id="CHEBI:61560"/>
        <dbReference type="ChEBI" id="CHEBI:173112"/>
        <dbReference type="EC" id="2.7.7.7"/>
    </reaction>
</comment>
<comment type="caution">
    <text evidence="20">The sequence shown here is derived from an EMBL/GenBank/DDBJ whole genome shotgun (WGS) entry which is preliminary data.</text>
</comment>
<keyword evidence="11" id="KW-0695">RNA-directed DNA polymerase</keyword>
<protein>
    <recommendedName>
        <fullName evidence="22">Integrase catalytic domain-containing protein</fullName>
    </recommendedName>
</protein>
<evidence type="ECO:0000256" key="2">
    <source>
        <dbReference type="ARBA" id="ARBA00022664"/>
    </source>
</evidence>
<proteinExistence type="predicted"/>
<dbReference type="AlphaFoldDB" id="A0A9Q3ES86"/>
<dbReference type="InterPro" id="IPR039537">
    <property type="entry name" value="Retrotran_Ty1/copia-like"/>
</dbReference>
<dbReference type="InterPro" id="IPR001878">
    <property type="entry name" value="Znf_CCHC"/>
</dbReference>
<evidence type="ECO:0000256" key="5">
    <source>
        <dbReference type="ARBA" id="ARBA00022723"/>
    </source>
</evidence>
<dbReference type="GO" id="GO:0008270">
    <property type="term" value="F:zinc ion binding"/>
    <property type="evidence" value="ECO:0007669"/>
    <property type="project" value="UniProtKB-KW"/>
</dbReference>
<gene>
    <name evidence="20" type="ORF">O181_063940</name>
</gene>
<evidence type="ECO:0000313" key="20">
    <source>
        <dbReference type="EMBL" id="MBW0524225.1"/>
    </source>
</evidence>
<name>A0A9Q3ES86_9BASI</name>
<keyword evidence="12" id="KW-0239">DNA-directed DNA polymerase</keyword>
<keyword evidence="12" id="KW-0808">Transferase</keyword>
<evidence type="ECO:0000256" key="3">
    <source>
        <dbReference type="ARBA" id="ARBA00022695"/>
    </source>
</evidence>
<dbReference type="Pfam" id="PF07727">
    <property type="entry name" value="RVT_2"/>
    <property type="match status" value="1"/>
</dbReference>
<evidence type="ECO:0000313" key="21">
    <source>
        <dbReference type="Proteomes" id="UP000765509"/>
    </source>
</evidence>
<evidence type="ECO:0000256" key="17">
    <source>
        <dbReference type="PROSITE-ProRule" id="PRU00047"/>
    </source>
</evidence>
<dbReference type="Pfam" id="PF00098">
    <property type="entry name" value="zf-CCHC"/>
    <property type="match status" value="1"/>
</dbReference>
<evidence type="ECO:0000259" key="18">
    <source>
        <dbReference type="PROSITE" id="PS50158"/>
    </source>
</evidence>
<dbReference type="GO" id="GO:0016787">
    <property type="term" value="F:hydrolase activity"/>
    <property type="evidence" value="ECO:0007669"/>
    <property type="project" value="UniProtKB-KW"/>
</dbReference>
<keyword evidence="9" id="KW-0694">RNA-binding</keyword>
<dbReference type="SUPFAM" id="SSF57756">
    <property type="entry name" value="Retrovirus zinc finger-like domains"/>
    <property type="match status" value="1"/>
</dbReference>
<evidence type="ECO:0000256" key="15">
    <source>
        <dbReference type="ARBA" id="ARBA00048173"/>
    </source>
</evidence>
<dbReference type="InterPro" id="IPR012337">
    <property type="entry name" value="RNaseH-like_sf"/>
</dbReference>
<evidence type="ECO:0008006" key="22">
    <source>
        <dbReference type="Google" id="ProtNLM"/>
    </source>
</evidence>
<evidence type="ECO:0000256" key="7">
    <source>
        <dbReference type="ARBA" id="ARBA00022801"/>
    </source>
</evidence>
<dbReference type="OrthoDB" id="7691805at2759"/>
<keyword evidence="10" id="KW-0229">DNA integration</keyword>
<evidence type="ECO:0000256" key="13">
    <source>
        <dbReference type="ARBA" id="ARBA00023172"/>
    </source>
</evidence>
<keyword evidence="4" id="KW-0540">Nuclease</keyword>
<keyword evidence="2" id="KW-0507">mRNA processing</keyword>
<dbReference type="GO" id="GO:0005634">
    <property type="term" value="C:nucleus"/>
    <property type="evidence" value="ECO:0007669"/>
    <property type="project" value="UniProtKB-ARBA"/>
</dbReference>
<evidence type="ECO:0000256" key="6">
    <source>
        <dbReference type="ARBA" id="ARBA00022759"/>
    </source>
</evidence>
<feature type="domain" description="Integrase catalytic" evidence="19">
    <location>
        <begin position="371"/>
        <end position="558"/>
    </location>
</feature>
<dbReference type="InterPro" id="IPR036397">
    <property type="entry name" value="RNaseH_sf"/>
</dbReference>
<evidence type="ECO:0000256" key="12">
    <source>
        <dbReference type="ARBA" id="ARBA00022932"/>
    </source>
</evidence>
<dbReference type="PROSITE" id="PS50158">
    <property type="entry name" value="ZF_CCHC"/>
    <property type="match status" value="1"/>
</dbReference>
<dbReference type="GO" id="GO:0003964">
    <property type="term" value="F:RNA-directed DNA polymerase activity"/>
    <property type="evidence" value="ECO:0007669"/>
    <property type="project" value="UniProtKB-KW"/>
</dbReference>
<keyword evidence="13" id="KW-0233">DNA recombination</keyword>
<evidence type="ECO:0000256" key="4">
    <source>
        <dbReference type="ARBA" id="ARBA00022722"/>
    </source>
</evidence>
<evidence type="ECO:0000256" key="11">
    <source>
        <dbReference type="ARBA" id="ARBA00022918"/>
    </source>
</evidence>
<keyword evidence="6" id="KW-0255">Endonuclease</keyword>
<feature type="domain" description="CCHC-type" evidence="18">
    <location>
        <begin position="232"/>
        <end position="246"/>
    </location>
</feature>
<reference evidence="20" key="1">
    <citation type="submission" date="2021-03" db="EMBL/GenBank/DDBJ databases">
        <title>Draft genome sequence of rust myrtle Austropuccinia psidii MF-1, a brazilian biotype.</title>
        <authorList>
            <person name="Quecine M.C."/>
            <person name="Pachon D.M.R."/>
            <person name="Bonatelli M.L."/>
            <person name="Correr F.H."/>
            <person name="Franceschini L.M."/>
            <person name="Leite T.F."/>
            <person name="Margarido G.R.A."/>
            <person name="Almeida C.A."/>
            <person name="Ferrarezi J.A."/>
            <person name="Labate C.A."/>
        </authorList>
    </citation>
    <scope>NUCLEOTIDE SEQUENCE</scope>
    <source>
        <strain evidence="20">MF-1</strain>
    </source>
</reference>
<keyword evidence="17" id="KW-0862">Zinc</keyword>
<dbReference type="Proteomes" id="UP000765509">
    <property type="component" value="Unassembled WGS sequence"/>
</dbReference>
<dbReference type="GO" id="GO:0006397">
    <property type="term" value="P:mRNA processing"/>
    <property type="evidence" value="ECO:0007669"/>
    <property type="project" value="UniProtKB-KW"/>
</dbReference>
<dbReference type="SUPFAM" id="SSF53098">
    <property type="entry name" value="Ribonuclease H-like"/>
    <property type="match status" value="1"/>
</dbReference>
<dbReference type="PANTHER" id="PTHR42648:SF11">
    <property type="entry name" value="TRANSPOSON TY4-P GAG-POL POLYPROTEIN"/>
    <property type="match status" value="1"/>
</dbReference>
<evidence type="ECO:0000259" key="19">
    <source>
        <dbReference type="PROSITE" id="PS50994"/>
    </source>
</evidence>
<comment type="catalytic activity">
    <reaction evidence="15">
        <text>DNA(n) + a 2'-deoxyribonucleoside 5'-triphosphate = DNA(n+1) + diphosphate</text>
        <dbReference type="Rhea" id="RHEA:22508"/>
        <dbReference type="Rhea" id="RHEA-COMP:17339"/>
        <dbReference type="Rhea" id="RHEA-COMP:17340"/>
        <dbReference type="ChEBI" id="CHEBI:33019"/>
        <dbReference type="ChEBI" id="CHEBI:61560"/>
        <dbReference type="ChEBI" id="CHEBI:173112"/>
        <dbReference type="EC" id="2.7.7.49"/>
    </reaction>
</comment>
<evidence type="ECO:0000256" key="10">
    <source>
        <dbReference type="ARBA" id="ARBA00022908"/>
    </source>
</evidence>
<sequence>MRKISPTRRFTRSLTHSDQKYNRFNRHAAEVQSLRMQLSSPPPPGVSFQPFSRASIEDSPSLLNGRSPQENRAISHFIDALIPHNFALCIGVIPSCATEKEFFKAIKARCCPGSCCHKLKVVRELLRILVANNADAPTTNTSIVFSLHCTFAMFKKLGIEANELKGLLAQATCWAPPTLDQLITAAILTKGDEKPSSTFMHQRPTQGRAPLTTGDHLFRQGMCVVDQFGASCFHCGRAGHWRADCPVTKGLGTHYHCERVSQVQFVEQDASDKVLIDTGASIHLSGSIRFATCIRSVSPFRIFFADSNSSVLISQTMTLKLPVNGGSVLVHDVAFSDKISGTIFSVGCLCAAGVVPIFNDLKLSLFVSGFVVTTTFNNHCWWLDILAEEGTKRSVAVSPSCILPKIEMHPISKPTSTSLSSLRDHVSTYSVVYPLKAQYDAPDAILDAIRQLQVRLQLTPKALRTDNAKEFTSTSFTSSLAKLGISFFPSLPYFPQENGEAERLNWTLGDMARAMMVESQMPDCFWRFAYASACFLHNRLPNSRCKDSSPHQVPFGQPPSISTLYPFGADTVVHIPSVQQSHKLSPRGLACRLLKPLVSGGWLLWDPVGDRQIQLASVVFPHFQPSNKASCVKGSLSHIVNAATLGQVPTERYFKNELAAIDTLSVTKDVAIPENLGQALSGPLRKEWRRACKAELEQMALQDVWEAVHKEKAMKTIAHAGCSISNAMLTDPLRSLKLTWWPGVIVNDLAWTAPRRTHQPYPSCHSGFSWPTPYAATEPCCLLTLKKALYGMRQAGRCWWLFLSEILTRMGFAAMEVDQSLYIFRNGADTIAIWIHVDDRAVASNSPSAVLDFKRQLCAEVDIKWHDTIRQIVGLECAFGEGEVAISQRRLTKSILKGYPGPIVKNNCPLPVLPPPSMAVEDETLDPTPFRLVIGSLAYLVSGSRPDLAFAVNYLAQHSMALTKTRWCILDHVAAVQISIDNLSGKHMRYLDRAFFFVNNVLRKHNIKVNWILTAKMQADALTKRLSGSLLQRAIPFLCVDG</sequence>
<dbReference type="InterPro" id="IPR036875">
    <property type="entry name" value="Znf_CCHC_sf"/>
</dbReference>
<dbReference type="InterPro" id="IPR013103">
    <property type="entry name" value="RVT_2"/>
</dbReference>
<evidence type="ECO:0000256" key="14">
    <source>
        <dbReference type="ARBA" id="ARBA00023268"/>
    </source>
</evidence>
<keyword evidence="3" id="KW-0548">Nucleotidyltransferase</keyword>
<organism evidence="20 21">
    <name type="scientific">Austropuccinia psidii MF-1</name>
    <dbReference type="NCBI Taxonomy" id="1389203"/>
    <lineage>
        <taxon>Eukaryota</taxon>
        <taxon>Fungi</taxon>
        <taxon>Dikarya</taxon>
        <taxon>Basidiomycota</taxon>
        <taxon>Pucciniomycotina</taxon>
        <taxon>Pucciniomycetes</taxon>
        <taxon>Pucciniales</taxon>
        <taxon>Sphaerophragmiaceae</taxon>
        <taxon>Austropuccinia</taxon>
    </lineage>
</organism>
<keyword evidence="8" id="KW-0460">Magnesium</keyword>
<dbReference type="GO" id="GO:0015074">
    <property type="term" value="P:DNA integration"/>
    <property type="evidence" value="ECO:0007669"/>
    <property type="project" value="UniProtKB-KW"/>
</dbReference>
<keyword evidence="7" id="KW-0378">Hydrolase</keyword>
<evidence type="ECO:0000256" key="16">
    <source>
        <dbReference type="ARBA" id="ARBA00049244"/>
    </source>
</evidence>
<accession>A0A9Q3ES86</accession>
<evidence type="ECO:0000256" key="1">
    <source>
        <dbReference type="ARBA" id="ARBA00022578"/>
    </source>
</evidence>
<dbReference type="GO" id="GO:0004519">
    <property type="term" value="F:endonuclease activity"/>
    <property type="evidence" value="ECO:0007669"/>
    <property type="project" value="UniProtKB-KW"/>
</dbReference>
<keyword evidence="17" id="KW-0863">Zinc-finger</keyword>
<dbReference type="InterPro" id="IPR001584">
    <property type="entry name" value="Integrase_cat-core"/>
</dbReference>
<dbReference type="PANTHER" id="PTHR42648">
    <property type="entry name" value="TRANSPOSASE, PUTATIVE-RELATED"/>
    <property type="match status" value="1"/>
</dbReference>
<evidence type="ECO:0000256" key="8">
    <source>
        <dbReference type="ARBA" id="ARBA00022842"/>
    </source>
</evidence>
<dbReference type="GO" id="GO:0032196">
    <property type="term" value="P:transposition"/>
    <property type="evidence" value="ECO:0007669"/>
    <property type="project" value="UniProtKB-KW"/>
</dbReference>
<dbReference type="Gene3D" id="3.30.420.10">
    <property type="entry name" value="Ribonuclease H-like superfamily/Ribonuclease H"/>
    <property type="match status" value="1"/>
</dbReference>
<keyword evidence="1" id="KW-0815">Transposition</keyword>